<sequence>MSTTHIKSIVGVWTKTSNETSEHNYPEKLSFTENGLFQAIDKPESIFYIWDVGTYEFKGKSKILISCANDKIVAYGIKFSKDKQDITFIDEHQSKIQYHKSN</sequence>
<dbReference type="AlphaFoldDB" id="A0A9D7XH22"/>
<evidence type="ECO:0000313" key="1">
    <source>
        <dbReference type="EMBL" id="MBK9717402.1"/>
    </source>
</evidence>
<reference evidence="1 2" key="1">
    <citation type="submission" date="2020-10" db="EMBL/GenBank/DDBJ databases">
        <title>Connecting structure to function with the recovery of over 1000 high-quality activated sludge metagenome-assembled genomes encoding full-length rRNA genes using long-read sequencing.</title>
        <authorList>
            <person name="Singleton C.M."/>
            <person name="Petriglieri F."/>
            <person name="Kristensen J.M."/>
            <person name="Kirkegaard R.H."/>
            <person name="Michaelsen T.Y."/>
            <person name="Andersen M.H."/>
            <person name="Karst S.M."/>
            <person name="Dueholm M.S."/>
            <person name="Nielsen P.H."/>
            <person name="Albertsen M."/>
        </authorList>
    </citation>
    <scope>NUCLEOTIDE SEQUENCE [LARGE SCALE GENOMIC DNA]</scope>
    <source>
        <strain evidence="1">Ribe_18-Q3-R11-54_BAT3C.373</strain>
    </source>
</reference>
<proteinExistence type="predicted"/>
<organism evidence="1 2">
    <name type="scientific">Candidatus Defluviibacterium haderslevense</name>
    <dbReference type="NCBI Taxonomy" id="2981993"/>
    <lineage>
        <taxon>Bacteria</taxon>
        <taxon>Pseudomonadati</taxon>
        <taxon>Bacteroidota</taxon>
        <taxon>Saprospiria</taxon>
        <taxon>Saprospirales</taxon>
        <taxon>Saprospiraceae</taxon>
        <taxon>Candidatus Defluviibacterium</taxon>
    </lineage>
</organism>
<dbReference type="Proteomes" id="UP000808349">
    <property type="component" value="Unassembled WGS sequence"/>
</dbReference>
<comment type="caution">
    <text evidence="1">The sequence shown here is derived from an EMBL/GenBank/DDBJ whole genome shotgun (WGS) entry which is preliminary data.</text>
</comment>
<dbReference type="EMBL" id="JADKFW010000004">
    <property type="protein sequence ID" value="MBK9717402.1"/>
    <property type="molecule type" value="Genomic_DNA"/>
</dbReference>
<evidence type="ECO:0000313" key="2">
    <source>
        <dbReference type="Proteomes" id="UP000808349"/>
    </source>
</evidence>
<protein>
    <recommendedName>
        <fullName evidence="3">Lipocalin-like domain-containing protein</fullName>
    </recommendedName>
</protein>
<name>A0A9D7XH22_9BACT</name>
<accession>A0A9D7XH22</accession>
<evidence type="ECO:0008006" key="3">
    <source>
        <dbReference type="Google" id="ProtNLM"/>
    </source>
</evidence>
<gene>
    <name evidence="1" type="ORF">IPO85_07800</name>
</gene>